<accession>I1D3C8</accession>
<keyword evidence="7" id="KW-1185">Reference proteome</keyword>
<dbReference type="STRING" id="928724.SacglDRAFT_02560"/>
<evidence type="ECO:0000313" key="6">
    <source>
        <dbReference type="EMBL" id="EIE99452.1"/>
    </source>
</evidence>
<dbReference type="GO" id="GO:0030288">
    <property type="term" value="C:outer membrane-bounded periplasmic space"/>
    <property type="evidence" value="ECO:0007669"/>
    <property type="project" value="TreeGrafter"/>
</dbReference>
<dbReference type="HOGENOM" id="CLU_038034_1_1_11"/>
<evidence type="ECO:0000256" key="3">
    <source>
        <dbReference type="ARBA" id="ARBA00022448"/>
    </source>
</evidence>
<name>I1D3C8_9PSEU</name>
<dbReference type="InterPro" id="IPR051313">
    <property type="entry name" value="Bact_iron-sidero_bind"/>
</dbReference>
<evidence type="ECO:0000259" key="5">
    <source>
        <dbReference type="PROSITE" id="PS50983"/>
    </source>
</evidence>
<dbReference type="Pfam" id="PF01497">
    <property type="entry name" value="Peripla_BP_2"/>
    <property type="match status" value="1"/>
</dbReference>
<dbReference type="PROSITE" id="PS50983">
    <property type="entry name" value="FE_B12_PBP"/>
    <property type="match status" value="1"/>
</dbReference>
<keyword evidence="4" id="KW-0732">Signal</keyword>
<dbReference type="SUPFAM" id="SSF53807">
    <property type="entry name" value="Helical backbone' metal receptor"/>
    <property type="match status" value="1"/>
</dbReference>
<dbReference type="GO" id="GO:1901678">
    <property type="term" value="P:iron coordination entity transport"/>
    <property type="evidence" value="ECO:0007669"/>
    <property type="project" value="UniProtKB-ARBA"/>
</dbReference>
<evidence type="ECO:0000256" key="1">
    <source>
        <dbReference type="ARBA" id="ARBA00004196"/>
    </source>
</evidence>
<dbReference type="eggNOG" id="COG0614">
    <property type="taxonomic scope" value="Bacteria"/>
</dbReference>
<dbReference type="PANTHER" id="PTHR30532">
    <property type="entry name" value="IRON III DICITRATE-BINDING PERIPLASMIC PROTEIN"/>
    <property type="match status" value="1"/>
</dbReference>
<evidence type="ECO:0000256" key="4">
    <source>
        <dbReference type="ARBA" id="ARBA00022729"/>
    </source>
</evidence>
<dbReference type="PANTHER" id="PTHR30532:SF24">
    <property type="entry name" value="FERRIC ENTEROBACTIN-BINDING PERIPLASMIC PROTEIN FEPB"/>
    <property type="match status" value="1"/>
</dbReference>
<feature type="domain" description="Fe/B12 periplasmic-binding" evidence="5">
    <location>
        <begin position="103"/>
        <end position="372"/>
    </location>
</feature>
<dbReference type="Proteomes" id="UP000005087">
    <property type="component" value="Chromosome"/>
</dbReference>
<sequence length="380" mass="40764">MRAATISEVSGEHGAVTMATAPVPHLDFKVWLGKPNNMSAPYRGRQLASALLALLLLTLTACSGGSTSSEDAGPPAVRPEPDALPVTIEHRYGSTTITEPPKRVVSVGYTDHDALLALGVKPIATTRWFGDHPGAIGPWARDALGDASDPTVLKDTNGVQFEKIASLEPDLIVGLYSDLTRSEYDTLSRIAPTLAPPAGLPDFGMPWRDVTTTIGKAVGKPAEARRLVADVDRKLERIREEHPEFAGATAVVAALWEGYFLYGPDDPRTRLLSDLGFELPSDLDSLVGDRYGASVSAENADVLDNDVVVWLTDDKGAELRRDPLYQTLRVAKEKREVIVDNNDDFGSAFSQVSVLSVPYVLDRLVPKLAAAVDGDPSTTG</sequence>
<dbReference type="CDD" id="cd01146">
    <property type="entry name" value="FhuD"/>
    <property type="match status" value="1"/>
</dbReference>
<evidence type="ECO:0000256" key="2">
    <source>
        <dbReference type="ARBA" id="ARBA00008814"/>
    </source>
</evidence>
<protein>
    <submittedName>
        <fullName evidence="6">ABC-type Fe3+-hydroxamate transport system, periplasmic component</fullName>
    </submittedName>
</protein>
<reference evidence="7" key="2">
    <citation type="submission" date="2012-01" db="EMBL/GenBank/DDBJ databases">
        <title>Noncontiguous Finished sequence of chromosome of Saccharomonospora glauca K62.</title>
        <authorList>
            <consortium name="US DOE Joint Genome Institute"/>
            <person name="Lucas S."/>
            <person name="Han J."/>
            <person name="Lapidus A."/>
            <person name="Cheng J.-F."/>
            <person name="Goodwin L."/>
            <person name="Pitluck S."/>
            <person name="Peters L."/>
            <person name="Mikhailova N."/>
            <person name="Held B."/>
            <person name="Detter J.C."/>
            <person name="Han C."/>
            <person name="Tapia R."/>
            <person name="Land M."/>
            <person name="Hauser L."/>
            <person name="Kyrpides N."/>
            <person name="Ivanova N."/>
            <person name="Pagani I."/>
            <person name="Brambilla E.-M."/>
            <person name="Klenk H.-P."/>
            <person name="Woyke T."/>
        </authorList>
    </citation>
    <scope>NUCLEOTIDE SEQUENCE [LARGE SCALE GENOMIC DNA]</scope>
    <source>
        <strain evidence="7">K62</strain>
    </source>
</reference>
<dbReference type="InterPro" id="IPR002491">
    <property type="entry name" value="ABC_transptr_periplasmic_BD"/>
</dbReference>
<comment type="similarity">
    <text evidence="2">Belongs to the bacterial solute-binding protein 8 family.</text>
</comment>
<keyword evidence="3" id="KW-0813">Transport</keyword>
<reference evidence="6 7" key="1">
    <citation type="submission" date="2011-09" db="EMBL/GenBank/DDBJ databases">
        <authorList>
            <consortium name="US DOE Joint Genome Institute (JGI-PGF)"/>
            <person name="Lucas S."/>
            <person name="Han J."/>
            <person name="Lapidus A."/>
            <person name="Cheng J.-F."/>
            <person name="Goodwin L."/>
            <person name="Pitluck S."/>
            <person name="Peters L."/>
            <person name="Land M.L."/>
            <person name="Hauser L."/>
            <person name="Brambilla E."/>
            <person name="Klenk H.-P."/>
            <person name="Woyke T.J."/>
        </authorList>
    </citation>
    <scope>NUCLEOTIDE SEQUENCE [LARGE SCALE GENOMIC DNA]</scope>
    <source>
        <strain evidence="6 7">K62</strain>
    </source>
</reference>
<gene>
    <name evidence="6" type="ORF">SacglDRAFT_02560</name>
</gene>
<evidence type="ECO:0000313" key="7">
    <source>
        <dbReference type="Proteomes" id="UP000005087"/>
    </source>
</evidence>
<dbReference type="Gene3D" id="3.40.50.1980">
    <property type="entry name" value="Nitrogenase molybdenum iron protein domain"/>
    <property type="match status" value="2"/>
</dbReference>
<organism evidence="6 7">
    <name type="scientific">Saccharomonospora glauca K62</name>
    <dbReference type="NCBI Taxonomy" id="928724"/>
    <lineage>
        <taxon>Bacteria</taxon>
        <taxon>Bacillati</taxon>
        <taxon>Actinomycetota</taxon>
        <taxon>Actinomycetes</taxon>
        <taxon>Pseudonocardiales</taxon>
        <taxon>Pseudonocardiaceae</taxon>
        <taxon>Saccharomonospora</taxon>
    </lineage>
</organism>
<dbReference type="AlphaFoldDB" id="I1D3C8"/>
<dbReference type="EMBL" id="CM001484">
    <property type="protein sequence ID" value="EIE99452.1"/>
    <property type="molecule type" value="Genomic_DNA"/>
</dbReference>
<comment type="subcellular location">
    <subcellularLocation>
        <location evidence="1">Cell envelope</location>
    </subcellularLocation>
</comment>
<proteinExistence type="inferred from homology"/>